<reference evidence="3" key="2">
    <citation type="submission" date="2020-11" db="EMBL/GenBank/DDBJ databases">
        <title>Whole genome sequencing of Colletotrichum sp.</title>
        <authorList>
            <person name="Li H."/>
        </authorList>
    </citation>
    <scope>NUCLEOTIDE SEQUENCE</scope>
    <source>
        <strain evidence="3">CkLH20</strain>
    </source>
</reference>
<dbReference type="Proteomes" id="UP000781932">
    <property type="component" value="Unassembled WGS sequence"/>
</dbReference>
<dbReference type="SUPFAM" id="SSF110083">
    <property type="entry name" value="Peptidylarginine deiminase Pad4, middle domain"/>
    <property type="match status" value="1"/>
</dbReference>
<evidence type="ECO:0000256" key="1">
    <source>
        <dbReference type="SAM" id="SignalP"/>
    </source>
</evidence>
<evidence type="ECO:0000313" key="4">
    <source>
        <dbReference type="Proteomes" id="UP000781932"/>
    </source>
</evidence>
<dbReference type="SUPFAM" id="SSF55909">
    <property type="entry name" value="Pentein"/>
    <property type="match status" value="1"/>
</dbReference>
<dbReference type="InterPro" id="IPR013530">
    <property type="entry name" value="PAD_C"/>
</dbReference>
<dbReference type="GO" id="GO:0004668">
    <property type="term" value="F:protein-arginine deiminase activity"/>
    <property type="evidence" value="ECO:0007669"/>
    <property type="project" value="InterPro"/>
</dbReference>
<reference evidence="3" key="1">
    <citation type="submission" date="2020-03" db="EMBL/GenBank/DDBJ databases">
        <authorList>
            <person name="He L."/>
        </authorList>
    </citation>
    <scope>NUCLEOTIDE SEQUENCE</scope>
    <source>
        <strain evidence="3">CkLH20</strain>
    </source>
</reference>
<evidence type="ECO:0000313" key="3">
    <source>
        <dbReference type="EMBL" id="KAF9872912.1"/>
    </source>
</evidence>
<proteinExistence type="predicted"/>
<gene>
    <name evidence="3" type="ORF">CkaCkLH20_09775</name>
</gene>
<dbReference type="Gene3D" id="3.75.10.10">
    <property type="entry name" value="L-arginine/glycine Amidinotransferase, Chain A"/>
    <property type="match status" value="1"/>
</dbReference>
<dbReference type="Pfam" id="PF03068">
    <property type="entry name" value="PAD"/>
    <property type="match status" value="1"/>
</dbReference>
<dbReference type="InterPro" id="IPR004303">
    <property type="entry name" value="PAD"/>
</dbReference>
<dbReference type="PANTHER" id="PTHR10837">
    <property type="entry name" value="PEPTIDYLARGININE DEIMINASE"/>
    <property type="match status" value="1"/>
</dbReference>
<comment type="caution">
    <text evidence="3">The sequence shown here is derived from an EMBL/GenBank/DDBJ whole genome shotgun (WGS) entry which is preliminary data.</text>
</comment>
<feature type="signal peptide" evidence="1">
    <location>
        <begin position="1"/>
        <end position="22"/>
    </location>
</feature>
<protein>
    <recommendedName>
        <fullName evidence="2">Protein-arginine deiminase C-terminal domain-containing protein</fullName>
    </recommendedName>
</protein>
<dbReference type="RefSeq" id="XP_038742373.1">
    <property type="nucleotide sequence ID" value="XM_038892490.1"/>
</dbReference>
<keyword evidence="4" id="KW-1185">Reference proteome</keyword>
<dbReference type="AlphaFoldDB" id="A0A9P6LHT9"/>
<dbReference type="GO" id="GO:0005509">
    <property type="term" value="F:calcium ion binding"/>
    <property type="evidence" value="ECO:0007669"/>
    <property type="project" value="InterPro"/>
</dbReference>
<dbReference type="PANTHER" id="PTHR10837:SF8">
    <property type="entry name" value="PROTEIN-ARGININE DEIMINASE"/>
    <property type="match status" value="1"/>
</dbReference>
<evidence type="ECO:0000259" key="2">
    <source>
        <dbReference type="Pfam" id="PF03068"/>
    </source>
</evidence>
<feature type="domain" description="Protein-arginine deiminase C-terminal" evidence="2">
    <location>
        <begin position="197"/>
        <end position="611"/>
    </location>
</feature>
<dbReference type="OrthoDB" id="5102063at2759"/>
<dbReference type="GO" id="GO:0005737">
    <property type="term" value="C:cytoplasm"/>
    <property type="evidence" value="ECO:0007669"/>
    <property type="project" value="InterPro"/>
</dbReference>
<keyword evidence="1" id="KW-0732">Signal</keyword>
<accession>A0A9P6LHT9</accession>
<organism evidence="3 4">
    <name type="scientific">Colletotrichum karsti</name>
    <dbReference type="NCBI Taxonomy" id="1095194"/>
    <lineage>
        <taxon>Eukaryota</taxon>
        <taxon>Fungi</taxon>
        <taxon>Dikarya</taxon>
        <taxon>Ascomycota</taxon>
        <taxon>Pezizomycotina</taxon>
        <taxon>Sordariomycetes</taxon>
        <taxon>Hypocreomycetidae</taxon>
        <taxon>Glomerellales</taxon>
        <taxon>Glomerellaceae</taxon>
        <taxon>Colletotrichum</taxon>
        <taxon>Colletotrichum boninense species complex</taxon>
    </lineage>
</organism>
<feature type="chain" id="PRO_5040324270" description="Protein-arginine deiminase C-terminal domain-containing protein" evidence="1">
    <location>
        <begin position="23"/>
        <end position="611"/>
    </location>
</feature>
<sequence length="611" mass="66899">MHLSVKSAAAALVSLHLGVTLSQQTRPIILADTNRDGIVNEADATDKAFWTPARGAIFLPNVGDSLHRCANKDLQGNPLSNQELVSCHDASGHLLLEPGLIAPLETLPIEVSEDAFAYIYATPETAADRVRLFVNDFPSLSNDTSSWRFIDPEFIFNSTQLRSGIALGIDGREFVKNSSKWDGKVKVHFDLYSNSTIMSDAVELKVAPVLTHHHLQRVETLVSTAANDSDPVQLEFLRQLDEGRKAAGLENPMYLFNQSSDIWAQDFIEPAYASMPGPNGPVSIRIMLRSAQSTRTGGRQIFEQLRGKGVGGFQPEGGRRGFGHLEINSFGNLETIPPYTSKSGIKYPVGRIIQGKHFEKMPAESMSAFLQGQELQKPLLLETGWLLIGHVDEFVQFVPSNDTGLGFTISIADTTSALETLRNASAAGHGGVRAISFNGSLDTAFSVSEEELATTIDQLLANETFHQVNAYAQRHINANLETMLSEIPLAREHVIRVPVLFKTLGMGGGFSRSNDGLPSHTDEVMRNEFLVASFSPAAINGIVLGKHYLSPKPWGPIVNGQDLFEEKVKEAYARAGMDVGFVDDFLSHHVGLGEIHCGSNTLREKDVKWWE</sequence>
<dbReference type="InterPro" id="IPR036556">
    <property type="entry name" value="PAD_central_sf"/>
</dbReference>
<name>A0A9P6LHT9_9PEZI</name>
<dbReference type="EMBL" id="JAATWM020000035">
    <property type="protein sequence ID" value="KAF9872912.1"/>
    <property type="molecule type" value="Genomic_DNA"/>
</dbReference>
<dbReference type="GeneID" id="62165564"/>